<accession>Q8ZUA7</accession>
<evidence type="ECO:0000313" key="2">
    <source>
        <dbReference type="Proteomes" id="UP000002439"/>
    </source>
</evidence>
<protein>
    <submittedName>
        <fullName evidence="1">Conserved within P. aerophilum</fullName>
    </submittedName>
</protein>
<dbReference type="RefSeq" id="WP_011008969.1">
    <property type="nucleotide sequence ID" value="NC_003364.1"/>
</dbReference>
<dbReference type="HOGENOM" id="CLU_2662505_0_0_2"/>
<gene>
    <name evidence="1" type="ordered locus">PAE2872</name>
</gene>
<proteinExistence type="predicted"/>
<sequence length="75" mass="8639">MEERVGLGADVYVVKDPGAANCILLHEALKSGLILYSDERGREMLVKAVNMCYDFFITREKLRYTETVMRDYSPF</sequence>
<dbReference type="EnsemblBacteria" id="AAL64501">
    <property type="protein sequence ID" value="AAL64501"/>
    <property type="gene ID" value="PAE2872"/>
</dbReference>
<dbReference type="PATRIC" id="fig|178306.9.peg.2146"/>
<dbReference type="Proteomes" id="UP000002439">
    <property type="component" value="Chromosome"/>
</dbReference>
<reference evidence="1 2" key="1">
    <citation type="journal article" date="2002" name="Proc. Natl. Acad. Sci. U.S.A.">
        <title>Genome sequence of the hyperthermophilic crenarchaeon Pyrobaculum aerophilum.</title>
        <authorList>
            <person name="Fitz-Gibbon S.T."/>
            <person name="Ladner H."/>
            <person name="Kim U.J."/>
            <person name="Stetter K.O."/>
            <person name="Simon M.I."/>
            <person name="Miller J.H."/>
        </authorList>
    </citation>
    <scope>NUCLEOTIDE SEQUENCE [LARGE SCALE GENOMIC DNA]</scope>
    <source>
        <strain evidence="2">ATCC 51768 / DSM 7523 / JCM 9630 / CIP 104966 / NBRC 100827 / IM2</strain>
    </source>
</reference>
<dbReference type="GeneID" id="1463663"/>
<dbReference type="KEGG" id="pai:PAE2872"/>
<keyword evidence="2" id="KW-1185">Reference proteome</keyword>
<dbReference type="AlphaFoldDB" id="Q8ZUA7"/>
<dbReference type="eggNOG" id="arCOG02110">
    <property type="taxonomic scope" value="Archaea"/>
</dbReference>
<organism evidence="1 2">
    <name type="scientific">Pyrobaculum aerophilum (strain ATCC 51768 / DSM 7523 / JCM 9630 / CIP 104966 / NBRC 100827 / IM2)</name>
    <dbReference type="NCBI Taxonomy" id="178306"/>
    <lineage>
        <taxon>Archaea</taxon>
        <taxon>Thermoproteota</taxon>
        <taxon>Thermoprotei</taxon>
        <taxon>Thermoproteales</taxon>
        <taxon>Thermoproteaceae</taxon>
        <taxon>Pyrobaculum</taxon>
    </lineage>
</organism>
<dbReference type="EMBL" id="AE009441">
    <property type="protein sequence ID" value="AAL64501.1"/>
    <property type="molecule type" value="Genomic_DNA"/>
</dbReference>
<evidence type="ECO:0000313" key="1">
    <source>
        <dbReference type="EMBL" id="AAL64501.1"/>
    </source>
</evidence>
<dbReference type="InParanoid" id="Q8ZUA7"/>
<name>Q8ZUA7_PYRAE</name>